<dbReference type="EMBL" id="HG322949">
    <property type="protein sequence ID" value="CDG83695.1"/>
    <property type="molecule type" value="Genomic_DNA"/>
</dbReference>
<evidence type="ECO:0000256" key="6">
    <source>
        <dbReference type="ARBA" id="ARBA00047321"/>
    </source>
</evidence>
<accession>W0V7V3</accession>
<dbReference type="SUPFAM" id="SSF51905">
    <property type="entry name" value="FAD/NAD(P)-binding domain"/>
    <property type="match status" value="1"/>
</dbReference>
<evidence type="ECO:0000256" key="1">
    <source>
        <dbReference type="ARBA" id="ARBA00004814"/>
    </source>
</evidence>
<dbReference type="Proteomes" id="UP000027604">
    <property type="component" value="Chromosome I"/>
</dbReference>
<dbReference type="InterPro" id="IPR002937">
    <property type="entry name" value="Amino_oxidase"/>
</dbReference>
<dbReference type="Gene3D" id="1.20.1440.240">
    <property type="match status" value="1"/>
</dbReference>
<dbReference type="GO" id="GO:0009063">
    <property type="term" value="P:amino acid catabolic process"/>
    <property type="evidence" value="ECO:0007669"/>
    <property type="project" value="TreeGrafter"/>
</dbReference>
<dbReference type="PATRIC" id="fig|1349767.4.peg.4774"/>
<dbReference type="HOGENOM" id="CLU_004498_8_3_4"/>
<dbReference type="GO" id="GO:0001716">
    <property type="term" value="F:L-amino-acid oxidase activity"/>
    <property type="evidence" value="ECO:0007669"/>
    <property type="project" value="TreeGrafter"/>
</dbReference>
<dbReference type="SUPFAM" id="SSF54373">
    <property type="entry name" value="FAD-linked reductases, C-terminal domain"/>
    <property type="match status" value="1"/>
</dbReference>
<keyword evidence="5" id="KW-0073">Auxin biosynthesis</keyword>
<dbReference type="eggNOG" id="COG1231">
    <property type="taxonomic scope" value="Bacteria"/>
</dbReference>
<comment type="similarity">
    <text evidence="2">Belongs to the tryptophan 2-monooxygenase family.</text>
</comment>
<organism evidence="8 9">
    <name type="scientific">Janthinobacterium agaricidamnosum NBRC 102515 = DSM 9628</name>
    <dbReference type="NCBI Taxonomy" id="1349767"/>
    <lineage>
        <taxon>Bacteria</taxon>
        <taxon>Pseudomonadati</taxon>
        <taxon>Pseudomonadota</taxon>
        <taxon>Betaproteobacteria</taxon>
        <taxon>Burkholderiales</taxon>
        <taxon>Oxalobacteraceae</taxon>
        <taxon>Janthinobacterium</taxon>
    </lineage>
</organism>
<dbReference type="GO" id="GO:0009851">
    <property type="term" value="P:auxin biosynthetic process"/>
    <property type="evidence" value="ECO:0007669"/>
    <property type="project" value="UniProtKB-KW"/>
</dbReference>
<evidence type="ECO:0000313" key="8">
    <source>
        <dbReference type="EMBL" id="CDG83695.1"/>
    </source>
</evidence>
<gene>
    <name evidence="8" type="ORF">GJA_3069</name>
</gene>
<keyword evidence="9" id="KW-1185">Reference proteome</keyword>
<dbReference type="PROSITE" id="PS51318">
    <property type="entry name" value="TAT"/>
    <property type="match status" value="1"/>
</dbReference>
<dbReference type="STRING" id="1349767.GJA_3069"/>
<evidence type="ECO:0000256" key="2">
    <source>
        <dbReference type="ARBA" id="ARBA00005833"/>
    </source>
</evidence>
<dbReference type="InterPro" id="IPR006311">
    <property type="entry name" value="TAT_signal"/>
</dbReference>
<dbReference type="PANTHER" id="PTHR10742">
    <property type="entry name" value="FLAVIN MONOAMINE OXIDASE"/>
    <property type="match status" value="1"/>
</dbReference>
<dbReference type="AlphaFoldDB" id="W0V7V3"/>
<evidence type="ECO:0000256" key="4">
    <source>
        <dbReference type="ARBA" id="ARBA00017871"/>
    </source>
</evidence>
<dbReference type="PANTHER" id="PTHR10742:SF342">
    <property type="entry name" value="AMINE OXIDASE"/>
    <property type="match status" value="1"/>
</dbReference>
<reference evidence="8 9" key="1">
    <citation type="journal article" date="2015" name="Genome Announc.">
        <title>Genome Sequence of Mushroom Soft-Rot Pathogen Janthinobacterium agaricidamnosum.</title>
        <authorList>
            <person name="Graupner K."/>
            <person name="Lackner G."/>
            <person name="Hertweck C."/>
        </authorList>
    </citation>
    <scope>NUCLEOTIDE SEQUENCE [LARGE SCALE GENOMIC DNA]</scope>
    <source>
        <strain evidence="9">NBRC 102515 / DSM 9628</strain>
    </source>
</reference>
<proteinExistence type="inferred from homology"/>
<dbReference type="Gene3D" id="3.90.660.10">
    <property type="match status" value="1"/>
</dbReference>
<dbReference type="InterPro" id="IPR036188">
    <property type="entry name" value="FAD/NAD-bd_sf"/>
</dbReference>
<comment type="catalytic activity">
    <reaction evidence="6">
        <text>L-tryptophan + O2 = indole-3-acetamide + CO2 + H2O</text>
        <dbReference type="Rhea" id="RHEA:16165"/>
        <dbReference type="ChEBI" id="CHEBI:15377"/>
        <dbReference type="ChEBI" id="CHEBI:15379"/>
        <dbReference type="ChEBI" id="CHEBI:16031"/>
        <dbReference type="ChEBI" id="CHEBI:16526"/>
        <dbReference type="ChEBI" id="CHEBI:57912"/>
        <dbReference type="EC" id="1.13.12.3"/>
    </reaction>
</comment>
<dbReference type="EC" id="1.13.12.3" evidence="3"/>
<feature type="domain" description="Amine oxidase" evidence="7">
    <location>
        <begin position="62"/>
        <end position="519"/>
    </location>
</feature>
<dbReference type="KEGG" id="jag:GJA_3069"/>
<evidence type="ECO:0000259" key="7">
    <source>
        <dbReference type="Pfam" id="PF01593"/>
    </source>
</evidence>
<name>W0V7V3_9BURK</name>
<dbReference type="InterPro" id="IPR050281">
    <property type="entry name" value="Flavin_monoamine_oxidase"/>
</dbReference>
<dbReference type="RefSeq" id="WP_242404543.1">
    <property type="nucleotide sequence ID" value="NZ_BCTH01000080.1"/>
</dbReference>
<sequence>MFPSTGSTRRDFLAKALAVGGSGFLLASMKAWGMDIASTADAPPPLEGSGKGKTVVILGAGIGGMTAAYELGKLGYTVKVIEARAFAGGRNQTARRGKVMQELGGEKQVCEFDEGQYINIGPWRLPFNHYSTLHYTREFGVPLELFNNDNDASYVYTAKAGGALAGRRLRMFEVKADMRGYVDEMLAKSLKGGLMDQQISGADKMLLIDYLVSEGQLSQQDLSYKGTPGRGYKVNPGAGVSPGPGVASDPLGFSDLLQSKLGHIYHSVTSFEQQATMLQPVGGMDQVAKAFEKRTARMISYNTEVTRLVNLDNKVDVHVKNTASGKESVVSGDFCLCTIPLSVLRQIDSNLSDQFKTAMQGAAYVPVGKIGLQMSRRFWETDDGIYGGHVYTDASAINLISLPSSNWQGRKGTLLGYYNFAAEAAQVSALSLQERAAFALAAGETVFPGQYTKSFEKAFSVAWHRVKYNLGGWASWSEESRARDYPLLFEGEGRVLLAGEHMSYLGGWQAGAIESAWQQIARIHQRLVKA</sequence>
<dbReference type="Gene3D" id="3.50.50.60">
    <property type="entry name" value="FAD/NAD(P)-binding domain"/>
    <property type="match status" value="1"/>
</dbReference>
<comment type="pathway">
    <text evidence="1">Plant hormone metabolism; auxin biosynthesis.</text>
</comment>
<evidence type="ECO:0000256" key="3">
    <source>
        <dbReference type="ARBA" id="ARBA00012535"/>
    </source>
</evidence>
<dbReference type="GO" id="GO:0050361">
    <property type="term" value="F:tryptophan 2-monooxygenase activity"/>
    <property type="evidence" value="ECO:0007669"/>
    <property type="project" value="UniProtKB-EC"/>
</dbReference>
<protein>
    <recommendedName>
        <fullName evidence="4">Tryptophan 2-monooxygenase</fullName>
        <ecNumber evidence="3">1.13.12.3</ecNumber>
    </recommendedName>
</protein>
<evidence type="ECO:0000313" key="9">
    <source>
        <dbReference type="Proteomes" id="UP000027604"/>
    </source>
</evidence>
<dbReference type="Pfam" id="PF01593">
    <property type="entry name" value="Amino_oxidase"/>
    <property type="match status" value="1"/>
</dbReference>
<evidence type="ECO:0000256" key="5">
    <source>
        <dbReference type="ARBA" id="ARBA00023070"/>
    </source>
</evidence>